<evidence type="ECO:0000313" key="2">
    <source>
        <dbReference type="EMBL" id="KAF2703075.1"/>
    </source>
</evidence>
<keyword evidence="3" id="KW-1185">Reference proteome</keyword>
<keyword evidence="1" id="KW-0175">Coiled coil</keyword>
<sequence>MRTKALNPHNPPTPITNFFQDTAHLHNINELHHITLRNLDTAYWNTSPHTPSRQALLTEFALAYEQFEHECRACREINAWVVNGDVMRVLESVGVKEERFEETREELEILYNEYEVREREARELGIEYRKWLAEDVERCKNKEE</sequence>
<feature type="coiled-coil region" evidence="1">
    <location>
        <begin position="97"/>
        <end position="124"/>
    </location>
</feature>
<dbReference type="Proteomes" id="UP000799428">
    <property type="component" value="Unassembled WGS sequence"/>
</dbReference>
<dbReference type="AlphaFoldDB" id="A0A6G1JS50"/>
<proteinExistence type="predicted"/>
<accession>A0A6G1JS50</accession>
<protein>
    <submittedName>
        <fullName evidence="2">Uncharacterized protein</fullName>
    </submittedName>
</protein>
<dbReference type="EMBL" id="MU005790">
    <property type="protein sequence ID" value="KAF2703075.1"/>
    <property type="molecule type" value="Genomic_DNA"/>
</dbReference>
<evidence type="ECO:0000313" key="3">
    <source>
        <dbReference type="Proteomes" id="UP000799428"/>
    </source>
</evidence>
<organism evidence="2 3">
    <name type="scientific">Pleomassaria siparia CBS 279.74</name>
    <dbReference type="NCBI Taxonomy" id="1314801"/>
    <lineage>
        <taxon>Eukaryota</taxon>
        <taxon>Fungi</taxon>
        <taxon>Dikarya</taxon>
        <taxon>Ascomycota</taxon>
        <taxon>Pezizomycotina</taxon>
        <taxon>Dothideomycetes</taxon>
        <taxon>Pleosporomycetidae</taxon>
        <taxon>Pleosporales</taxon>
        <taxon>Pleomassariaceae</taxon>
        <taxon>Pleomassaria</taxon>
    </lineage>
</organism>
<reference evidence="2" key="1">
    <citation type="journal article" date="2020" name="Stud. Mycol.">
        <title>101 Dothideomycetes genomes: a test case for predicting lifestyles and emergence of pathogens.</title>
        <authorList>
            <person name="Haridas S."/>
            <person name="Albert R."/>
            <person name="Binder M."/>
            <person name="Bloem J."/>
            <person name="Labutti K."/>
            <person name="Salamov A."/>
            <person name="Andreopoulos B."/>
            <person name="Baker S."/>
            <person name="Barry K."/>
            <person name="Bills G."/>
            <person name="Bluhm B."/>
            <person name="Cannon C."/>
            <person name="Castanera R."/>
            <person name="Culley D."/>
            <person name="Daum C."/>
            <person name="Ezra D."/>
            <person name="Gonzalez J."/>
            <person name="Henrissat B."/>
            <person name="Kuo A."/>
            <person name="Liang C."/>
            <person name="Lipzen A."/>
            <person name="Lutzoni F."/>
            <person name="Magnuson J."/>
            <person name="Mondo S."/>
            <person name="Nolan M."/>
            <person name="Ohm R."/>
            <person name="Pangilinan J."/>
            <person name="Park H.-J."/>
            <person name="Ramirez L."/>
            <person name="Alfaro M."/>
            <person name="Sun H."/>
            <person name="Tritt A."/>
            <person name="Yoshinaga Y."/>
            <person name="Zwiers L.-H."/>
            <person name="Turgeon B."/>
            <person name="Goodwin S."/>
            <person name="Spatafora J."/>
            <person name="Crous P."/>
            <person name="Grigoriev I."/>
        </authorList>
    </citation>
    <scope>NUCLEOTIDE SEQUENCE</scope>
    <source>
        <strain evidence="2">CBS 279.74</strain>
    </source>
</reference>
<name>A0A6G1JS50_9PLEO</name>
<evidence type="ECO:0000256" key="1">
    <source>
        <dbReference type="SAM" id="Coils"/>
    </source>
</evidence>
<gene>
    <name evidence="2" type="ORF">K504DRAFT_508480</name>
</gene>